<evidence type="ECO:0000313" key="2">
    <source>
        <dbReference type="Proteomes" id="UP000184315"/>
    </source>
</evidence>
<evidence type="ECO:0000313" key="1">
    <source>
        <dbReference type="EMBL" id="CUR35801.1"/>
    </source>
</evidence>
<dbReference type="STRING" id="671072.PL9214720071"/>
<proteinExistence type="predicted"/>
<name>A0A1J1LVS8_9CYAN</name>
<dbReference type="EMBL" id="CZDF01000180">
    <property type="protein sequence ID" value="CUR35801.1"/>
    <property type="molecule type" value="Genomic_DNA"/>
</dbReference>
<dbReference type="OrthoDB" id="516820at2"/>
<accession>A0A1J1LVS8</accession>
<gene>
    <name evidence="1" type="ORF">PL9214720071</name>
</gene>
<dbReference type="Pfam" id="PF25734">
    <property type="entry name" value="RelB_like_antitoxin"/>
    <property type="match status" value="1"/>
</dbReference>
<reference evidence="2" key="1">
    <citation type="submission" date="2015-10" db="EMBL/GenBank/DDBJ databases">
        <authorList>
            <person name="Regsiter A."/>
            <person name="william w."/>
        </authorList>
    </citation>
    <scope>NUCLEOTIDE SEQUENCE [LARGE SCALE GENOMIC DNA]</scope>
</reference>
<keyword evidence="2" id="KW-1185">Reference proteome</keyword>
<dbReference type="RefSeq" id="WP_072722711.1">
    <property type="nucleotide sequence ID" value="NZ_LN889817.1"/>
</dbReference>
<dbReference type="InterPro" id="IPR057930">
    <property type="entry name" value="Antitoxin_put"/>
</dbReference>
<dbReference type="AlphaFoldDB" id="A0A1J1LVS8"/>
<protein>
    <submittedName>
        <fullName evidence="1">Uncharacterized protein</fullName>
    </submittedName>
</protein>
<dbReference type="Proteomes" id="UP000184315">
    <property type="component" value="Unassembled WGS sequence"/>
</dbReference>
<sequence>MTSIILDDNKLKGALKQVIREALKQAIRELIQEDQAMISNLVAEVVEDVVLENLLQAVALSNFHRETETSLKLNVTLKKPSQQQALQALDEFDQAVKQFLEETDITKEELAEALDLSQPLSKWA</sequence>
<organism evidence="1 2">
    <name type="scientific">Planktothrix tepida PCC 9214</name>
    <dbReference type="NCBI Taxonomy" id="671072"/>
    <lineage>
        <taxon>Bacteria</taxon>
        <taxon>Bacillati</taxon>
        <taxon>Cyanobacteriota</taxon>
        <taxon>Cyanophyceae</taxon>
        <taxon>Oscillatoriophycideae</taxon>
        <taxon>Oscillatoriales</taxon>
        <taxon>Microcoleaceae</taxon>
        <taxon>Planktothrix</taxon>
    </lineage>
</organism>